<dbReference type="HOGENOM" id="CLU_1432971_0_0_6"/>
<dbReference type="RefSeq" id="WP_013796652.1">
    <property type="nucleotide sequence ID" value="NC_015559.1"/>
</dbReference>
<dbReference type="Proteomes" id="UP000009230">
    <property type="component" value="Chromosome"/>
</dbReference>
<evidence type="ECO:0000313" key="6">
    <source>
        <dbReference type="EMBL" id="AEF55177.1"/>
    </source>
</evidence>
<dbReference type="PANTHER" id="PTHR30055:SF234">
    <property type="entry name" value="HTH-TYPE TRANSCRIPTIONAL REGULATOR BETI"/>
    <property type="match status" value="1"/>
</dbReference>
<organism evidence="6 7">
    <name type="scientific">Marinomonas posidonica (strain CECT 7376 / NCIMB 14433 / IVIA-Po-181)</name>
    <dbReference type="NCBI Taxonomy" id="491952"/>
    <lineage>
        <taxon>Bacteria</taxon>
        <taxon>Pseudomonadati</taxon>
        <taxon>Pseudomonadota</taxon>
        <taxon>Gammaproteobacteria</taxon>
        <taxon>Oceanospirillales</taxon>
        <taxon>Oceanospirillaceae</taxon>
        <taxon>Marinomonas</taxon>
    </lineage>
</organism>
<dbReference type="EMBL" id="CP002771">
    <property type="protein sequence ID" value="AEF55177.1"/>
    <property type="molecule type" value="Genomic_DNA"/>
</dbReference>
<sequence length="187" mass="21224">MARGRPSKKTHIVSAACELFTRQGYQGTSIDQVVNAAAVSKPTVYSNFPTKLVLWEQVLESLSVSAEQKLSETFVVCQQSESKHALTAWLTLWNTWVSKSEWLAVYRIFIGEQHKMSATSMKLFAQFEARLENVLLCWKDFYQVSDEVYQLLDAVTRRSLLLPALLKQPAISQADLLSELQPIIGRR</sequence>
<dbReference type="PROSITE" id="PS50977">
    <property type="entry name" value="HTH_TETR_2"/>
    <property type="match status" value="1"/>
</dbReference>
<keyword evidence="2 4" id="KW-0238">DNA-binding</keyword>
<dbReference type="OrthoDB" id="8535430at2"/>
<dbReference type="KEGG" id="mpc:Mar181_2139"/>
<dbReference type="InterPro" id="IPR009057">
    <property type="entry name" value="Homeodomain-like_sf"/>
</dbReference>
<dbReference type="GO" id="GO:0000976">
    <property type="term" value="F:transcription cis-regulatory region binding"/>
    <property type="evidence" value="ECO:0007669"/>
    <property type="project" value="TreeGrafter"/>
</dbReference>
<accession>F6CTR2</accession>
<reference evidence="6 7" key="1">
    <citation type="journal article" date="2012" name="Stand. Genomic Sci.">
        <title>Complete genome sequence of Marinomonas posidonica type strain (IVIA-Po-181(T)).</title>
        <authorList>
            <person name="Lucas-Elio P."/>
            <person name="Goodwin L."/>
            <person name="Woyke T."/>
            <person name="Pitluck S."/>
            <person name="Nolan M."/>
            <person name="Kyrpides N.C."/>
            <person name="Detter J.C."/>
            <person name="Copeland A."/>
            <person name="Lu M."/>
            <person name="Bruce D."/>
            <person name="Detter C."/>
            <person name="Tapia R."/>
            <person name="Han S."/>
            <person name="Land M.L."/>
            <person name="Ivanova N."/>
            <person name="Mikhailova N."/>
            <person name="Johnston A.W."/>
            <person name="Sanchez-Amat A."/>
        </authorList>
    </citation>
    <scope>NUCLEOTIDE SEQUENCE [LARGE SCALE GENOMIC DNA]</scope>
    <source>
        <strain evidence="7">CECT 7376 / NCIMB 14433 / IVIA-Po-181</strain>
    </source>
</reference>
<evidence type="ECO:0000259" key="5">
    <source>
        <dbReference type="PROSITE" id="PS50977"/>
    </source>
</evidence>
<name>F6CTR2_MARPP</name>
<dbReference type="InterPro" id="IPR001647">
    <property type="entry name" value="HTH_TetR"/>
</dbReference>
<protein>
    <submittedName>
        <fullName evidence="6">Regulatory protein TetR</fullName>
    </submittedName>
</protein>
<keyword evidence="1" id="KW-0805">Transcription regulation</keyword>
<dbReference type="eggNOG" id="COG1309">
    <property type="taxonomic scope" value="Bacteria"/>
</dbReference>
<dbReference type="PANTHER" id="PTHR30055">
    <property type="entry name" value="HTH-TYPE TRANSCRIPTIONAL REGULATOR RUTR"/>
    <property type="match status" value="1"/>
</dbReference>
<evidence type="ECO:0000256" key="1">
    <source>
        <dbReference type="ARBA" id="ARBA00023015"/>
    </source>
</evidence>
<keyword evidence="3" id="KW-0804">Transcription</keyword>
<feature type="DNA-binding region" description="H-T-H motif" evidence="4">
    <location>
        <begin position="29"/>
        <end position="48"/>
    </location>
</feature>
<gene>
    <name evidence="6" type="ordered locus">Mar181_2139</name>
</gene>
<proteinExistence type="predicted"/>
<dbReference type="SUPFAM" id="SSF46689">
    <property type="entry name" value="Homeodomain-like"/>
    <property type="match status" value="1"/>
</dbReference>
<keyword evidence="7" id="KW-1185">Reference proteome</keyword>
<evidence type="ECO:0000256" key="3">
    <source>
        <dbReference type="ARBA" id="ARBA00023163"/>
    </source>
</evidence>
<dbReference type="Pfam" id="PF00440">
    <property type="entry name" value="TetR_N"/>
    <property type="match status" value="1"/>
</dbReference>
<evidence type="ECO:0000256" key="4">
    <source>
        <dbReference type="PROSITE-ProRule" id="PRU00335"/>
    </source>
</evidence>
<evidence type="ECO:0000313" key="7">
    <source>
        <dbReference type="Proteomes" id="UP000009230"/>
    </source>
</evidence>
<dbReference type="Gene3D" id="1.10.357.10">
    <property type="entry name" value="Tetracycline Repressor, domain 2"/>
    <property type="match status" value="1"/>
</dbReference>
<dbReference type="InterPro" id="IPR050109">
    <property type="entry name" value="HTH-type_TetR-like_transc_reg"/>
</dbReference>
<dbReference type="GO" id="GO:0003700">
    <property type="term" value="F:DNA-binding transcription factor activity"/>
    <property type="evidence" value="ECO:0007669"/>
    <property type="project" value="TreeGrafter"/>
</dbReference>
<dbReference type="AlphaFoldDB" id="F6CTR2"/>
<dbReference type="PRINTS" id="PR00455">
    <property type="entry name" value="HTHTETR"/>
</dbReference>
<evidence type="ECO:0000256" key="2">
    <source>
        <dbReference type="ARBA" id="ARBA00023125"/>
    </source>
</evidence>
<feature type="domain" description="HTH tetR-type" evidence="5">
    <location>
        <begin position="6"/>
        <end position="66"/>
    </location>
</feature>